<organism evidence="24 25">
    <name type="scientific">Pararhodospirillum oryzae</name>
    <dbReference type="NCBI Taxonomy" id="478448"/>
    <lineage>
        <taxon>Bacteria</taxon>
        <taxon>Pseudomonadati</taxon>
        <taxon>Pseudomonadota</taxon>
        <taxon>Alphaproteobacteria</taxon>
        <taxon>Rhodospirillales</taxon>
        <taxon>Rhodospirillaceae</taxon>
        <taxon>Pararhodospirillum</taxon>
    </lineage>
</organism>
<feature type="modified residue" description="4-aspartylphosphate" evidence="16">
    <location>
        <position position="723"/>
    </location>
</feature>
<dbReference type="InterPro" id="IPR005467">
    <property type="entry name" value="His_kinase_dom"/>
</dbReference>
<dbReference type="PANTHER" id="PTHR45339:SF1">
    <property type="entry name" value="HYBRID SIGNAL TRANSDUCTION HISTIDINE KINASE J"/>
    <property type="match status" value="1"/>
</dbReference>
<dbReference type="InterPro" id="IPR035965">
    <property type="entry name" value="PAS-like_dom_sf"/>
</dbReference>
<dbReference type="Gene3D" id="3.30.450.20">
    <property type="entry name" value="PAS domain"/>
    <property type="match status" value="1"/>
</dbReference>
<dbReference type="InterPro" id="IPR036097">
    <property type="entry name" value="HisK_dim/P_sf"/>
</dbReference>
<proteinExistence type="predicted"/>
<sequence>MVSSPRSRPGRRRSWLGVQGTLTLAFFGVALLIACLVAAVLYQVAREQVLADLRQKLRDVVSVAAHSVDGDLHARITPDSGMASSDYRALKATLRQIRGGVEGARYVYTLRRDHEGAIRFVVDAEEDPGNIVALYQPYANPSPLLLASFDTMTGPIVETEAYEDAWGAWLTGYAPFFTSDGRRSGILGVDIPATALIAHQHQVLRSFLMVLAGVIPVILLAGAWLGRTFARPLLALEAGARRVETGELGVQLAIRRSDEIGHLAASFNRMTAALAKSRDDLNGAMLKYRQIFDNASEGIYQTSLSGRVLAANPALVAMLGYDSLEQVQAEIQSVGEQVYARPTDRDHLLEQVRTLGRVEGLETVLCRRDGSQFWAVLTMHVGASEEGGRVLEGMVIDITERRQREQAERDREAARVASEAKSAFLATMSHEIRTPLNAILGLTDLVLRTDLDERQRDYLTKVTIASRSLLAVINDILDFSKIEAGRLDLEETTFSLHDIMANLTEMFAFRAHEKEIELIVSLDKDLPCDLIGDPVRLGQILINLTGNAIKFTDHGEVVVRASREEPPAEASPEDEVWIHFTVQDTGIGIPADRVEAVFESFSQADGSTTRRHGGTGLGLAICRRLAELMGGRAWAESVLGEGSTFHVVAGLRRQTGHATRTPRTPMDLRGLKVLVVEDNATSREILVHQIESFQMIATPCASGEEALAILGTPERSFDLVLMDWKMPGLNGLETARRIRTDLDLRRTPVVCMISAYAREDLMQQSERSFLDAFLHKPVNQSFLFDTIMTLFGHQEATVAGPQALPAADPDAPVPDLGGRRVLLVEDIEINRLVALEWLHSANLTVEVAENGRIAVERVLAEPFDAVLMDIQMPEMDGLEATRRIRAARPDGYPPIIAMTAHALKGDLERCLAVGMNDYISKPIDPARLFATLSRWVTGEGQGESALASDAVTMSPPAPAASVEPPPPASKPGSAAPGEKSGFADLLAAPVPGLAVAEGLARANNNRKLYLTLLRRVRDDHLDTARRAEAEAAAGHLDDARRLVHSLKGIAGNVGAGPLHVAAQAAETWLVETGALDPAAPVWRGFVEALETLGAGLKAALVEESSGAGPAAGPNAEENGAPADGSPASAVDEPALAARLSELEHCLDDDVARAEQLLADLAPLVRARFGAGTVDTIRGFVEDFDLDAAIAEIRRLRKDLGTDDRE</sequence>
<feature type="modified residue" description="4-aspartylphosphate" evidence="16">
    <location>
        <position position="869"/>
    </location>
</feature>
<dbReference type="RefSeq" id="WP_147164057.1">
    <property type="nucleotide sequence ID" value="NZ_BJZO01000058.1"/>
</dbReference>
<dbReference type="Gene3D" id="3.40.50.2300">
    <property type="match status" value="2"/>
</dbReference>
<evidence type="ECO:0000256" key="13">
    <source>
        <dbReference type="ARBA" id="ARBA00023136"/>
    </source>
</evidence>
<feature type="domain" description="PAS" evidence="21">
    <location>
        <begin position="284"/>
        <end position="325"/>
    </location>
</feature>
<dbReference type="Gene3D" id="6.10.340.10">
    <property type="match status" value="1"/>
</dbReference>
<feature type="transmembrane region" description="Helical" evidence="18">
    <location>
        <begin position="207"/>
        <end position="226"/>
    </location>
</feature>
<feature type="domain" description="Response regulatory" evidence="20">
    <location>
        <begin position="820"/>
        <end position="936"/>
    </location>
</feature>
<keyword evidence="4" id="KW-1003">Cell membrane</keyword>
<comment type="catalytic activity">
    <reaction evidence="1">
        <text>ATP + protein L-histidine = ADP + protein N-phospho-L-histidine.</text>
        <dbReference type="EC" id="2.7.13.3"/>
    </reaction>
</comment>
<keyword evidence="5 16" id="KW-0597">Phosphoprotein</keyword>
<keyword evidence="9" id="KW-0418">Kinase</keyword>
<dbReference type="CDD" id="cd16922">
    <property type="entry name" value="HATPase_EvgS-ArcB-TorS-like"/>
    <property type="match status" value="1"/>
</dbReference>
<feature type="compositionally biased region" description="Pro residues" evidence="17">
    <location>
        <begin position="955"/>
        <end position="969"/>
    </location>
</feature>
<evidence type="ECO:0000259" key="23">
    <source>
        <dbReference type="PROSITE" id="PS50885"/>
    </source>
</evidence>
<dbReference type="Pfam" id="PF01627">
    <property type="entry name" value="Hpt"/>
    <property type="match status" value="1"/>
</dbReference>
<dbReference type="FunFam" id="1.10.287.130:FF:000002">
    <property type="entry name" value="Two-component osmosensing histidine kinase"/>
    <property type="match status" value="1"/>
</dbReference>
<keyword evidence="10" id="KW-0067">ATP-binding</keyword>
<evidence type="ECO:0000256" key="17">
    <source>
        <dbReference type="SAM" id="MobiDB-lite"/>
    </source>
</evidence>
<feature type="domain" description="HAMP" evidence="23">
    <location>
        <begin position="227"/>
        <end position="279"/>
    </location>
</feature>
<dbReference type="InterPro" id="IPR008207">
    <property type="entry name" value="Sig_transdc_His_kin_Hpt_dom"/>
</dbReference>
<evidence type="ECO:0000256" key="6">
    <source>
        <dbReference type="ARBA" id="ARBA00022679"/>
    </source>
</evidence>
<dbReference type="InterPro" id="IPR004358">
    <property type="entry name" value="Sig_transdc_His_kin-like_C"/>
</dbReference>
<reference evidence="24 25" key="1">
    <citation type="submission" date="2019-07" db="EMBL/GenBank/DDBJ databases">
        <title>Whole genome shotgun sequence of Rhodospirillum oryzae NBRC 107573.</title>
        <authorList>
            <person name="Hosoyama A."/>
            <person name="Uohara A."/>
            <person name="Ohji S."/>
            <person name="Ichikawa N."/>
        </authorList>
    </citation>
    <scope>NUCLEOTIDE SEQUENCE [LARGE SCALE GENOMIC DNA]</scope>
    <source>
        <strain evidence="24 25">NBRC 107573</strain>
    </source>
</reference>
<comment type="subcellular location">
    <subcellularLocation>
        <location evidence="2">Cell membrane</location>
        <topology evidence="2">Multi-pass membrane protein</topology>
    </subcellularLocation>
</comment>
<feature type="region of interest" description="Disordered" evidence="17">
    <location>
        <begin position="1105"/>
        <end position="1128"/>
    </location>
</feature>
<comment type="caution">
    <text evidence="24">The sequence shown here is derived from an EMBL/GenBank/DDBJ whole genome shotgun (WGS) entry which is preliminary data.</text>
</comment>
<evidence type="ECO:0000313" key="25">
    <source>
        <dbReference type="Proteomes" id="UP000321567"/>
    </source>
</evidence>
<keyword evidence="11 18" id="KW-1133">Transmembrane helix</keyword>
<comment type="subunit">
    <text evidence="14">At low DSF concentrations, interacts with RpfF.</text>
</comment>
<evidence type="ECO:0000313" key="24">
    <source>
        <dbReference type="EMBL" id="GEO82044.1"/>
    </source>
</evidence>
<dbReference type="InterPro" id="IPR036890">
    <property type="entry name" value="HATPase_C_sf"/>
</dbReference>
<evidence type="ECO:0000256" key="8">
    <source>
        <dbReference type="ARBA" id="ARBA00022741"/>
    </source>
</evidence>
<evidence type="ECO:0000256" key="15">
    <source>
        <dbReference type="ARBA" id="ARBA00068150"/>
    </source>
</evidence>
<keyword evidence="25" id="KW-1185">Reference proteome</keyword>
<evidence type="ECO:0000256" key="12">
    <source>
        <dbReference type="ARBA" id="ARBA00023012"/>
    </source>
</evidence>
<protein>
    <recommendedName>
        <fullName evidence="15">Sensory/regulatory protein RpfC</fullName>
        <ecNumber evidence="3">2.7.13.3</ecNumber>
    </recommendedName>
</protein>
<keyword evidence="7 18" id="KW-0812">Transmembrane</keyword>
<evidence type="ECO:0000256" key="10">
    <source>
        <dbReference type="ARBA" id="ARBA00022840"/>
    </source>
</evidence>
<dbReference type="CDD" id="cd00130">
    <property type="entry name" value="PAS"/>
    <property type="match status" value="1"/>
</dbReference>
<dbReference type="InterPro" id="IPR036641">
    <property type="entry name" value="HPT_dom_sf"/>
</dbReference>
<keyword evidence="13 18" id="KW-0472">Membrane</keyword>
<dbReference type="SMART" id="SM00304">
    <property type="entry name" value="HAMP"/>
    <property type="match status" value="2"/>
</dbReference>
<dbReference type="InterPro" id="IPR000014">
    <property type="entry name" value="PAS"/>
</dbReference>
<dbReference type="PANTHER" id="PTHR45339">
    <property type="entry name" value="HYBRID SIGNAL TRANSDUCTION HISTIDINE KINASE J"/>
    <property type="match status" value="1"/>
</dbReference>
<dbReference type="SUPFAM" id="SSF52172">
    <property type="entry name" value="CheY-like"/>
    <property type="match status" value="2"/>
</dbReference>
<dbReference type="CDD" id="cd17546">
    <property type="entry name" value="REC_hyHK_CKI1_RcsC-like"/>
    <property type="match status" value="2"/>
</dbReference>
<dbReference type="InterPro" id="IPR003660">
    <property type="entry name" value="HAMP_dom"/>
</dbReference>
<dbReference type="SUPFAM" id="SSF47384">
    <property type="entry name" value="Homodimeric domain of signal transducing histidine kinase"/>
    <property type="match status" value="1"/>
</dbReference>
<dbReference type="PROSITE" id="PS50885">
    <property type="entry name" value="HAMP"/>
    <property type="match status" value="1"/>
</dbReference>
<dbReference type="PROSITE" id="PS51257">
    <property type="entry name" value="PROKAR_LIPOPROTEIN"/>
    <property type="match status" value="1"/>
</dbReference>
<evidence type="ECO:0000256" key="1">
    <source>
        <dbReference type="ARBA" id="ARBA00000085"/>
    </source>
</evidence>
<name>A0A512H9C4_9PROT</name>
<evidence type="ECO:0000259" key="21">
    <source>
        <dbReference type="PROSITE" id="PS50112"/>
    </source>
</evidence>
<evidence type="ECO:0000256" key="5">
    <source>
        <dbReference type="ARBA" id="ARBA00022553"/>
    </source>
</evidence>
<dbReference type="Pfam" id="PF00672">
    <property type="entry name" value="HAMP"/>
    <property type="match status" value="1"/>
</dbReference>
<dbReference type="GO" id="GO:0005886">
    <property type="term" value="C:plasma membrane"/>
    <property type="evidence" value="ECO:0007669"/>
    <property type="project" value="UniProtKB-SubCell"/>
</dbReference>
<dbReference type="InterPro" id="IPR000700">
    <property type="entry name" value="PAS-assoc_C"/>
</dbReference>
<dbReference type="EC" id="2.7.13.3" evidence="3"/>
<keyword evidence="6" id="KW-0808">Transferase</keyword>
<dbReference type="SUPFAM" id="SSF47226">
    <property type="entry name" value="Histidine-containing phosphotransfer domain, HPT domain"/>
    <property type="match status" value="1"/>
</dbReference>
<dbReference type="FunFam" id="3.30.565.10:FF:000010">
    <property type="entry name" value="Sensor histidine kinase RcsC"/>
    <property type="match status" value="1"/>
</dbReference>
<dbReference type="PROSITE" id="PS50112">
    <property type="entry name" value="PAS"/>
    <property type="match status" value="1"/>
</dbReference>
<evidence type="ECO:0000259" key="19">
    <source>
        <dbReference type="PROSITE" id="PS50109"/>
    </source>
</evidence>
<dbReference type="PROSITE" id="PS50109">
    <property type="entry name" value="HIS_KIN"/>
    <property type="match status" value="1"/>
</dbReference>
<keyword evidence="8" id="KW-0547">Nucleotide-binding</keyword>
<evidence type="ECO:0000256" key="14">
    <source>
        <dbReference type="ARBA" id="ARBA00064003"/>
    </source>
</evidence>
<dbReference type="Gene3D" id="1.10.287.130">
    <property type="match status" value="1"/>
</dbReference>
<dbReference type="CDD" id="cd06225">
    <property type="entry name" value="HAMP"/>
    <property type="match status" value="1"/>
</dbReference>
<feature type="domain" description="Histidine kinase" evidence="19">
    <location>
        <begin position="427"/>
        <end position="653"/>
    </location>
</feature>
<dbReference type="SMART" id="SM00448">
    <property type="entry name" value="REC"/>
    <property type="match status" value="2"/>
</dbReference>
<accession>A0A512H9C4</accession>
<keyword evidence="12" id="KW-0902">Two-component regulatory system</keyword>
<evidence type="ECO:0000256" key="11">
    <source>
        <dbReference type="ARBA" id="ARBA00022989"/>
    </source>
</evidence>
<feature type="domain" description="PAC" evidence="22">
    <location>
        <begin position="359"/>
        <end position="410"/>
    </location>
</feature>
<dbReference type="Proteomes" id="UP000321567">
    <property type="component" value="Unassembled WGS sequence"/>
</dbReference>
<evidence type="ECO:0000259" key="20">
    <source>
        <dbReference type="PROSITE" id="PS50110"/>
    </source>
</evidence>
<dbReference type="PROSITE" id="PS50110">
    <property type="entry name" value="RESPONSE_REGULATORY"/>
    <property type="match status" value="2"/>
</dbReference>
<dbReference type="OrthoDB" id="9801651at2"/>
<dbReference type="SMART" id="SM00387">
    <property type="entry name" value="HATPase_c"/>
    <property type="match status" value="1"/>
</dbReference>
<evidence type="ECO:0000256" key="4">
    <source>
        <dbReference type="ARBA" id="ARBA00022475"/>
    </source>
</evidence>
<dbReference type="CDD" id="cd00082">
    <property type="entry name" value="HisKA"/>
    <property type="match status" value="1"/>
</dbReference>
<dbReference type="PROSITE" id="PS50113">
    <property type="entry name" value="PAC"/>
    <property type="match status" value="1"/>
</dbReference>
<dbReference type="InterPro" id="IPR011006">
    <property type="entry name" value="CheY-like_superfamily"/>
</dbReference>
<dbReference type="SUPFAM" id="SSF55785">
    <property type="entry name" value="PYP-like sensor domain (PAS domain)"/>
    <property type="match status" value="1"/>
</dbReference>
<gene>
    <name evidence="24" type="ORF">ROR02_21750</name>
</gene>
<dbReference type="InterPro" id="IPR001789">
    <property type="entry name" value="Sig_transdc_resp-reg_receiver"/>
</dbReference>
<dbReference type="Pfam" id="PF02518">
    <property type="entry name" value="HATPase_c"/>
    <property type="match status" value="1"/>
</dbReference>
<feature type="transmembrane region" description="Helical" evidence="18">
    <location>
        <begin position="20"/>
        <end position="45"/>
    </location>
</feature>
<dbReference type="AlphaFoldDB" id="A0A512H9C4"/>
<dbReference type="GO" id="GO:0005524">
    <property type="term" value="F:ATP binding"/>
    <property type="evidence" value="ECO:0007669"/>
    <property type="project" value="UniProtKB-KW"/>
</dbReference>
<evidence type="ECO:0000256" key="7">
    <source>
        <dbReference type="ARBA" id="ARBA00022692"/>
    </source>
</evidence>
<feature type="region of interest" description="Disordered" evidence="17">
    <location>
        <begin position="946"/>
        <end position="980"/>
    </location>
</feature>
<feature type="compositionally biased region" description="Low complexity" evidence="17">
    <location>
        <begin position="1105"/>
        <end position="1122"/>
    </location>
</feature>
<dbReference type="Gene3D" id="3.30.565.10">
    <property type="entry name" value="Histidine kinase-like ATPase, C-terminal domain"/>
    <property type="match status" value="1"/>
</dbReference>
<dbReference type="PRINTS" id="PR00344">
    <property type="entry name" value="BCTRLSENSOR"/>
</dbReference>
<dbReference type="Gene3D" id="1.20.120.160">
    <property type="entry name" value="HPT domain"/>
    <property type="match status" value="1"/>
</dbReference>
<dbReference type="SMART" id="SM00388">
    <property type="entry name" value="HisKA"/>
    <property type="match status" value="1"/>
</dbReference>
<evidence type="ECO:0000259" key="22">
    <source>
        <dbReference type="PROSITE" id="PS50113"/>
    </source>
</evidence>
<dbReference type="Pfam" id="PF00072">
    <property type="entry name" value="Response_reg"/>
    <property type="match status" value="2"/>
</dbReference>
<dbReference type="NCBIfam" id="TIGR00229">
    <property type="entry name" value="sensory_box"/>
    <property type="match status" value="1"/>
</dbReference>
<evidence type="ECO:0000256" key="18">
    <source>
        <dbReference type="SAM" id="Phobius"/>
    </source>
</evidence>
<evidence type="ECO:0000256" key="2">
    <source>
        <dbReference type="ARBA" id="ARBA00004651"/>
    </source>
</evidence>
<feature type="domain" description="Response regulatory" evidence="20">
    <location>
        <begin position="672"/>
        <end position="791"/>
    </location>
</feature>
<dbReference type="Pfam" id="PF13426">
    <property type="entry name" value="PAS_9"/>
    <property type="match status" value="1"/>
</dbReference>
<dbReference type="SUPFAM" id="SSF55874">
    <property type="entry name" value="ATPase domain of HSP90 chaperone/DNA topoisomerase II/histidine kinase"/>
    <property type="match status" value="1"/>
</dbReference>
<evidence type="ECO:0000256" key="3">
    <source>
        <dbReference type="ARBA" id="ARBA00012438"/>
    </source>
</evidence>
<dbReference type="EMBL" id="BJZO01000058">
    <property type="protein sequence ID" value="GEO82044.1"/>
    <property type="molecule type" value="Genomic_DNA"/>
</dbReference>
<dbReference type="Pfam" id="PF00512">
    <property type="entry name" value="HisKA"/>
    <property type="match status" value="1"/>
</dbReference>
<dbReference type="SMART" id="SM00091">
    <property type="entry name" value="PAS"/>
    <property type="match status" value="1"/>
</dbReference>
<dbReference type="GO" id="GO:0000155">
    <property type="term" value="F:phosphorelay sensor kinase activity"/>
    <property type="evidence" value="ECO:0007669"/>
    <property type="project" value="InterPro"/>
</dbReference>
<evidence type="ECO:0000256" key="9">
    <source>
        <dbReference type="ARBA" id="ARBA00022777"/>
    </source>
</evidence>
<dbReference type="InterPro" id="IPR003661">
    <property type="entry name" value="HisK_dim/P_dom"/>
</dbReference>
<dbReference type="SUPFAM" id="SSF158472">
    <property type="entry name" value="HAMP domain-like"/>
    <property type="match status" value="1"/>
</dbReference>
<evidence type="ECO:0000256" key="16">
    <source>
        <dbReference type="PROSITE-ProRule" id="PRU00169"/>
    </source>
</evidence>
<dbReference type="InterPro" id="IPR003594">
    <property type="entry name" value="HATPase_dom"/>
</dbReference>